<dbReference type="AlphaFoldDB" id="A0AAP0BI87"/>
<dbReference type="Proteomes" id="UP001418222">
    <property type="component" value="Unassembled WGS sequence"/>
</dbReference>
<sequence>MMFPSCVNLVLRFLKSDNPSTTEAAAGLLRNIWSVNMYRDILAESGVIEEIPWLLHQSFLTIGVKEQILCTLCNLSIDKNHRHKIAHLDLLQLLIKLLDDEEIKAKESSGGVLTNLSLSPCYYSIMVEVGVIPKLRL</sequence>
<protein>
    <submittedName>
        <fullName evidence="1">Uncharacterized protein</fullName>
    </submittedName>
</protein>
<dbReference type="InterPro" id="IPR011989">
    <property type="entry name" value="ARM-like"/>
</dbReference>
<dbReference type="EMBL" id="JBBWWQ010000008">
    <property type="protein sequence ID" value="KAK8940567.1"/>
    <property type="molecule type" value="Genomic_DNA"/>
</dbReference>
<proteinExistence type="predicted"/>
<gene>
    <name evidence="1" type="ORF">KSP39_PZI010468</name>
</gene>
<dbReference type="SUPFAM" id="SSF48371">
    <property type="entry name" value="ARM repeat"/>
    <property type="match status" value="1"/>
</dbReference>
<keyword evidence="2" id="KW-1185">Reference proteome</keyword>
<dbReference type="PANTHER" id="PTHR47451">
    <property type="entry name" value="ARM REPEAT SUPERFAMILY PROTEIN"/>
    <property type="match status" value="1"/>
</dbReference>
<dbReference type="InterPro" id="IPR016024">
    <property type="entry name" value="ARM-type_fold"/>
</dbReference>
<organism evidence="1 2">
    <name type="scientific">Platanthera zijinensis</name>
    <dbReference type="NCBI Taxonomy" id="2320716"/>
    <lineage>
        <taxon>Eukaryota</taxon>
        <taxon>Viridiplantae</taxon>
        <taxon>Streptophyta</taxon>
        <taxon>Embryophyta</taxon>
        <taxon>Tracheophyta</taxon>
        <taxon>Spermatophyta</taxon>
        <taxon>Magnoliopsida</taxon>
        <taxon>Liliopsida</taxon>
        <taxon>Asparagales</taxon>
        <taxon>Orchidaceae</taxon>
        <taxon>Orchidoideae</taxon>
        <taxon>Orchideae</taxon>
        <taxon>Orchidinae</taxon>
        <taxon>Platanthera</taxon>
    </lineage>
</organism>
<evidence type="ECO:0000313" key="2">
    <source>
        <dbReference type="Proteomes" id="UP001418222"/>
    </source>
</evidence>
<accession>A0AAP0BI87</accession>
<dbReference type="PANTHER" id="PTHR47451:SF1">
    <property type="entry name" value="ARM REPEAT SUPERFAMILY PROTEIN"/>
    <property type="match status" value="1"/>
</dbReference>
<reference evidence="1 2" key="1">
    <citation type="journal article" date="2022" name="Nat. Plants">
        <title>Genomes of leafy and leafless Platanthera orchids illuminate the evolution of mycoheterotrophy.</title>
        <authorList>
            <person name="Li M.H."/>
            <person name="Liu K.W."/>
            <person name="Li Z."/>
            <person name="Lu H.C."/>
            <person name="Ye Q.L."/>
            <person name="Zhang D."/>
            <person name="Wang J.Y."/>
            <person name="Li Y.F."/>
            <person name="Zhong Z.M."/>
            <person name="Liu X."/>
            <person name="Yu X."/>
            <person name="Liu D.K."/>
            <person name="Tu X.D."/>
            <person name="Liu B."/>
            <person name="Hao Y."/>
            <person name="Liao X.Y."/>
            <person name="Jiang Y.T."/>
            <person name="Sun W.H."/>
            <person name="Chen J."/>
            <person name="Chen Y.Q."/>
            <person name="Ai Y."/>
            <person name="Zhai J.W."/>
            <person name="Wu S.S."/>
            <person name="Zhou Z."/>
            <person name="Hsiao Y.Y."/>
            <person name="Wu W.L."/>
            <person name="Chen Y.Y."/>
            <person name="Lin Y.F."/>
            <person name="Hsu J.L."/>
            <person name="Li C.Y."/>
            <person name="Wang Z.W."/>
            <person name="Zhao X."/>
            <person name="Zhong W.Y."/>
            <person name="Ma X.K."/>
            <person name="Ma L."/>
            <person name="Huang J."/>
            <person name="Chen G.Z."/>
            <person name="Huang M.Z."/>
            <person name="Huang L."/>
            <person name="Peng D.H."/>
            <person name="Luo Y.B."/>
            <person name="Zou S.Q."/>
            <person name="Chen S.P."/>
            <person name="Lan S."/>
            <person name="Tsai W.C."/>
            <person name="Van de Peer Y."/>
            <person name="Liu Z.J."/>
        </authorList>
    </citation>
    <scope>NUCLEOTIDE SEQUENCE [LARGE SCALE GENOMIC DNA]</scope>
    <source>
        <strain evidence="1">Lor287</strain>
    </source>
</reference>
<dbReference type="Gene3D" id="1.25.10.10">
    <property type="entry name" value="Leucine-rich Repeat Variant"/>
    <property type="match status" value="1"/>
</dbReference>
<evidence type="ECO:0000313" key="1">
    <source>
        <dbReference type="EMBL" id="KAK8940567.1"/>
    </source>
</evidence>
<comment type="caution">
    <text evidence="1">The sequence shown here is derived from an EMBL/GenBank/DDBJ whole genome shotgun (WGS) entry which is preliminary data.</text>
</comment>
<name>A0AAP0BI87_9ASPA</name>